<dbReference type="Pfam" id="PF00787">
    <property type="entry name" value="PX"/>
    <property type="match status" value="1"/>
</dbReference>
<dbReference type="PANTHER" id="PTHR18896">
    <property type="entry name" value="PHOSPHOLIPASE D"/>
    <property type="match status" value="1"/>
</dbReference>
<comment type="similarity">
    <text evidence="2 9">Belongs to the phospholipase D family.</text>
</comment>
<sequence length="1279" mass="145986">MYTSVGFVPCNGQHISYQHSNGYRVITTEYRENNITNKRMERKDLTLSFHNLIKRDEQLYGYTSYTNYGMDTPTPAPSASGDCLAGFGFPTMDSLSPVLDSDFDESLAVPESLSIIEGDKVDNKEENGVSAPRQTTVPFKNIHTPPVKFNSVHRKVFIPGVEIKVRFVENERSVTTHLLNPNLYTIYLQHGEFNWTIKKRYKHILYLHQQLTLYRTSLDIPFPTKTHKTRRASFKNTVDTEEKAERVAMQAVPRSNSRRAVRPRKRKGALPRFPKKPEVMVTYEGIQLRMKQLEEYLYNLLNISIYRNHHETVKFLEVSNLSFISDLGGKGKEGMILKRTGSTQPGQAGCNCFGLLGNMVCVRCNYFCTGLLCAKWQERWFFVKDTFFGYIRPRDGVVKAVMLFDQMFEVSSGMYSTGMNHGLQILNQSRQMVIKCWTKRKSKEWMQHLKTVANQTARDFTYPNLHHSFAPPRAATPVGTLVDGSAYLSAVADAMELAKEEIFIADWWLSPEIYLKRPALNGSYWRLDTLLKRKAAQGVKIFIMLYKEVEMALGINSFYSKSKLASEYIKVFRHPDHAKAGVLFWAHHEKIVCVDQTVAFVGGIDLCYGRWDDYKHRLIDLGNEVQPKSLLRMKKQTSSSPGGGPYLPYTNGLEAALELARSSKDLVISLNDATLKEEDEQTEKENNNEVKPEPSTTENPDNLPVLEPGDQLLIRSANAQIDPTKRESALDTPEVQRRNVLDKITDRGKNIISILYPPYEEERNEQKFDDSERKKAEKYALSTDQILLTDALGIKPVEVNSRHVSQPTPLAQVVEGRVITDQTKEELEHKEGNSKLWIGKDYTNFIVKDFNNLDLPFVDLVDRNTTPRMPWHDVGVVLQGAAARDVARHFIQRWNAIKLEKARQNPNYPYLLPKAYSDIKPLQDLDKVLEVDINTVSCQVLRSLSSWSGGFLDPDTVEQSIHEAYADTITRAQHYVYIENQFFITQSRSSQAVRNQIGEALYNRIMRAFRAKETFRVFVVMPLLPGFEGEVGAPSGTSLHAVTHWNYQSICRSREAIITRLYESGVPDPFEYITFHGLRTHSVLGGEPVTELVYVHSKLLIADDKTIICGSANINDRSMIGKRDSEIAVLLQDEQFIDGTMNGEAYPCGKVAGALRKRLFREHLGLMGEDLDKLGISLDDPSCHEFYRNYWKAISKRNTDMYEDVFHTIPTDAVHTFAELKKYQEENECLWNKDPALANRKIDLIQGYLVDMPLEFLCNETLTPRNTSMEGMLPTALWT</sequence>
<dbReference type="InterPro" id="IPR015679">
    <property type="entry name" value="PLipase_D_fam"/>
</dbReference>
<dbReference type="GO" id="GO:0004630">
    <property type="term" value="F:phospholipase D activity"/>
    <property type="evidence" value="ECO:0007669"/>
    <property type="project" value="UniProtKB-UniRule"/>
</dbReference>
<dbReference type="KEGG" id="sliu:111358313"/>
<evidence type="ECO:0000256" key="9">
    <source>
        <dbReference type="PIRNR" id="PIRNR009376"/>
    </source>
</evidence>
<dbReference type="FunFam" id="3.30.870.10:FF:000011">
    <property type="entry name" value="Phospholipase"/>
    <property type="match status" value="1"/>
</dbReference>
<evidence type="ECO:0000256" key="10">
    <source>
        <dbReference type="SAM" id="MobiDB-lite"/>
    </source>
</evidence>
<dbReference type="GeneID" id="111358313"/>
<dbReference type="PANTHER" id="PTHR18896:SF76">
    <property type="entry name" value="PHOSPHOLIPASE"/>
    <property type="match status" value="1"/>
</dbReference>
<evidence type="ECO:0000256" key="8">
    <source>
        <dbReference type="ARBA" id="ARBA00037868"/>
    </source>
</evidence>
<dbReference type="PROSITE" id="PS50195">
    <property type="entry name" value="PX"/>
    <property type="match status" value="1"/>
</dbReference>
<dbReference type="Gene3D" id="2.30.29.30">
    <property type="entry name" value="Pleckstrin-homology domain (PH domain)/Phosphotyrosine-binding domain (PTB)"/>
    <property type="match status" value="1"/>
</dbReference>
<feature type="compositionally biased region" description="Basic and acidic residues" evidence="10">
    <location>
        <begin position="683"/>
        <end position="692"/>
    </location>
</feature>
<evidence type="ECO:0000256" key="1">
    <source>
        <dbReference type="ARBA" id="ARBA00000798"/>
    </source>
</evidence>
<dbReference type="SUPFAM" id="SSF64268">
    <property type="entry name" value="PX domain"/>
    <property type="match status" value="2"/>
</dbReference>
<dbReference type="GO" id="GO:0012505">
    <property type="term" value="C:endomembrane system"/>
    <property type="evidence" value="ECO:0007669"/>
    <property type="project" value="UniProtKB-SubCell"/>
</dbReference>
<dbReference type="AlphaFoldDB" id="A0A9J7IZR1"/>
<feature type="domain" description="PX" evidence="12">
    <location>
        <begin position="162"/>
        <end position="322"/>
    </location>
</feature>
<evidence type="ECO:0000256" key="5">
    <source>
        <dbReference type="ARBA" id="ARBA00022963"/>
    </source>
</evidence>
<dbReference type="CDD" id="cd09138">
    <property type="entry name" value="PLDc_vPLD1_2_yPLD_like_1"/>
    <property type="match status" value="1"/>
</dbReference>
<dbReference type="OrthoDB" id="14911at2759"/>
<name>A0A9J7IZR1_SPOLT</name>
<dbReference type="Gene3D" id="3.30.870.10">
    <property type="entry name" value="Endonuclease Chain A"/>
    <property type="match status" value="3"/>
</dbReference>
<evidence type="ECO:0000313" key="14">
    <source>
        <dbReference type="RefSeq" id="XP_022829175.1"/>
    </source>
</evidence>
<dbReference type="InterPro" id="IPR001736">
    <property type="entry name" value="PLipase_D/transphosphatidylase"/>
</dbReference>
<comment type="subcellular location">
    <subcellularLocation>
        <location evidence="8">Endomembrane system</location>
        <topology evidence="8">Lipid-anchor</topology>
    </subcellularLocation>
</comment>
<dbReference type="SMART" id="SM00312">
    <property type="entry name" value="PX"/>
    <property type="match status" value="1"/>
</dbReference>
<dbReference type="InterPro" id="IPR011993">
    <property type="entry name" value="PH-like_dom_sf"/>
</dbReference>
<evidence type="ECO:0000256" key="3">
    <source>
        <dbReference type="ARBA" id="ARBA00022737"/>
    </source>
</evidence>
<evidence type="ECO:0000256" key="2">
    <source>
        <dbReference type="ARBA" id="ARBA00008664"/>
    </source>
</evidence>
<organism evidence="13 14">
    <name type="scientific">Spodoptera litura</name>
    <name type="common">Asian cotton leafworm</name>
    <dbReference type="NCBI Taxonomy" id="69820"/>
    <lineage>
        <taxon>Eukaryota</taxon>
        <taxon>Metazoa</taxon>
        <taxon>Ecdysozoa</taxon>
        <taxon>Arthropoda</taxon>
        <taxon>Hexapoda</taxon>
        <taxon>Insecta</taxon>
        <taxon>Pterygota</taxon>
        <taxon>Neoptera</taxon>
        <taxon>Endopterygota</taxon>
        <taxon>Lepidoptera</taxon>
        <taxon>Glossata</taxon>
        <taxon>Ditrysia</taxon>
        <taxon>Noctuoidea</taxon>
        <taxon>Noctuidae</taxon>
        <taxon>Amphipyrinae</taxon>
        <taxon>Spodoptera</taxon>
    </lineage>
</organism>
<evidence type="ECO:0000313" key="13">
    <source>
        <dbReference type="Proteomes" id="UP000301870"/>
    </source>
</evidence>
<reference evidence="14" key="1">
    <citation type="submission" date="2025-08" db="UniProtKB">
        <authorList>
            <consortium name="RefSeq"/>
        </authorList>
    </citation>
    <scope>IDENTIFICATION</scope>
    <source>
        <strain evidence="14">Ishihara</strain>
        <tissue evidence="14">Whole body</tissue>
    </source>
</reference>
<protein>
    <recommendedName>
        <fullName evidence="9">Phospholipase</fullName>
        <ecNumber evidence="9">3.1.4.4</ecNumber>
    </recommendedName>
</protein>
<dbReference type="RefSeq" id="XP_022829175.1">
    <property type="nucleotide sequence ID" value="XM_022973407.1"/>
</dbReference>
<keyword evidence="3" id="KW-0677">Repeat</keyword>
<evidence type="ECO:0000256" key="4">
    <source>
        <dbReference type="ARBA" id="ARBA00022801"/>
    </source>
</evidence>
<gene>
    <name evidence="14" type="primary">LOC111358313</name>
</gene>
<dbReference type="InterPro" id="IPR016555">
    <property type="entry name" value="PLipase_D_euk"/>
</dbReference>
<keyword evidence="4 9" id="KW-0378">Hydrolase</keyword>
<dbReference type="GO" id="GO:0035091">
    <property type="term" value="F:phosphatidylinositol binding"/>
    <property type="evidence" value="ECO:0007669"/>
    <property type="project" value="InterPro"/>
</dbReference>
<evidence type="ECO:0000256" key="6">
    <source>
        <dbReference type="ARBA" id="ARBA00023098"/>
    </source>
</evidence>
<feature type="region of interest" description="Disordered" evidence="10">
    <location>
        <begin position="250"/>
        <end position="269"/>
    </location>
</feature>
<feature type="region of interest" description="Disordered" evidence="10">
    <location>
        <begin position="673"/>
        <end position="704"/>
    </location>
</feature>
<feature type="domain" description="PLD phosphodiesterase" evidence="11">
    <location>
        <begin position="583"/>
        <end position="610"/>
    </location>
</feature>
<keyword evidence="6" id="KW-0443">Lipid metabolism</keyword>
<dbReference type="Gene3D" id="3.30.1520.10">
    <property type="entry name" value="Phox-like domain"/>
    <property type="match status" value="1"/>
</dbReference>
<dbReference type="PIRSF" id="PIRSF009376">
    <property type="entry name" value="Phospholipase_D_euk"/>
    <property type="match status" value="1"/>
</dbReference>
<dbReference type="GO" id="GO:0006654">
    <property type="term" value="P:phosphatidic acid biosynthetic process"/>
    <property type="evidence" value="ECO:0007669"/>
    <property type="project" value="InterPro"/>
</dbReference>
<dbReference type="GO" id="GO:0035556">
    <property type="term" value="P:intracellular signal transduction"/>
    <property type="evidence" value="ECO:0007669"/>
    <property type="project" value="InterPro"/>
</dbReference>
<dbReference type="InterPro" id="IPR025202">
    <property type="entry name" value="PLD-like_dom"/>
</dbReference>
<dbReference type="PROSITE" id="PS50035">
    <property type="entry name" value="PLD"/>
    <property type="match status" value="2"/>
</dbReference>
<dbReference type="CDD" id="cd09141">
    <property type="entry name" value="PLDc_vPLD1_2_yPLD_like_2"/>
    <property type="match status" value="1"/>
</dbReference>
<keyword evidence="5 9" id="KW-0442">Lipid degradation</keyword>
<dbReference type="Pfam" id="PF00614">
    <property type="entry name" value="PLDc"/>
    <property type="match status" value="1"/>
</dbReference>
<dbReference type="InterPro" id="IPR001683">
    <property type="entry name" value="PX_dom"/>
</dbReference>
<keyword evidence="7" id="KW-0449">Lipoprotein</keyword>
<feature type="compositionally biased region" description="Basic residues" evidence="10">
    <location>
        <begin position="256"/>
        <end position="269"/>
    </location>
</feature>
<comment type="catalytic activity">
    <reaction evidence="1 9">
        <text>a 1,2-diacyl-sn-glycero-3-phosphocholine + H2O = a 1,2-diacyl-sn-glycero-3-phosphate + choline + H(+)</text>
        <dbReference type="Rhea" id="RHEA:14445"/>
        <dbReference type="ChEBI" id="CHEBI:15354"/>
        <dbReference type="ChEBI" id="CHEBI:15377"/>
        <dbReference type="ChEBI" id="CHEBI:15378"/>
        <dbReference type="ChEBI" id="CHEBI:57643"/>
        <dbReference type="ChEBI" id="CHEBI:58608"/>
        <dbReference type="EC" id="3.1.4.4"/>
    </reaction>
</comment>
<dbReference type="GO" id="GO:0009395">
    <property type="term" value="P:phospholipid catabolic process"/>
    <property type="evidence" value="ECO:0007669"/>
    <property type="project" value="TreeGrafter"/>
</dbReference>
<feature type="domain" description="PLD phosphodiesterase" evidence="11">
    <location>
        <begin position="1091"/>
        <end position="1118"/>
    </location>
</feature>
<evidence type="ECO:0000259" key="11">
    <source>
        <dbReference type="PROSITE" id="PS50035"/>
    </source>
</evidence>
<dbReference type="CDD" id="cd06895">
    <property type="entry name" value="PX_PLD"/>
    <property type="match status" value="1"/>
</dbReference>
<dbReference type="SUPFAM" id="SSF56024">
    <property type="entry name" value="Phospholipase D/nuclease"/>
    <property type="match status" value="2"/>
</dbReference>
<keyword evidence="13" id="KW-1185">Reference proteome</keyword>
<dbReference type="FunFam" id="3.30.870.10:FF:000048">
    <property type="entry name" value="Phospholipase"/>
    <property type="match status" value="1"/>
</dbReference>
<proteinExistence type="inferred from homology"/>
<dbReference type="CTD" id="35554"/>
<dbReference type="Proteomes" id="UP000301870">
    <property type="component" value="Chromosome 27"/>
</dbReference>
<dbReference type="EC" id="3.1.4.4" evidence="9"/>
<dbReference type="InterPro" id="IPR036871">
    <property type="entry name" value="PX_dom_sf"/>
</dbReference>
<dbReference type="SMART" id="SM00155">
    <property type="entry name" value="PLDc"/>
    <property type="match status" value="2"/>
</dbReference>
<evidence type="ECO:0000256" key="7">
    <source>
        <dbReference type="ARBA" id="ARBA00023288"/>
    </source>
</evidence>
<dbReference type="Pfam" id="PF13091">
    <property type="entry name" value="PLDc_2"/>
    <property type="match status" value="1"/>
</dbReference>
<accession>A0A9J7IZR1</accession>
<evidence type="ECO:0000259" key="12">
    <source>
        <dbReference type="PROSITE" id="PS50195"/>
    </source>
</evidence>
<dbReference type="FunFam" id="2.30.29.30:FF:000351">
    <property type="entry name" value="Phospholipase"/>
    <property type="match status" value="1"/>
</dbReference>
<dbReference type="GO" id="GO:0060627">
    <property type="term" value="P:regulation of vesicle-mediated transport"/>
    <property type="evidence" value="ECO:0007669"/>
    <property type="project" value="TreeGrafter"/>
</dbReference>
<dbReference type="CDD" id="cd01254">
    <property type="entry name" value="PH_PLD"/>
    <property type="match status" value="1"/>
</dbReference>